<feature type="non-terminal residue" evidence="2">
    <location>
        <position position="220"/>
    </location>
</feature>
<dbReference type="GO" id="GO:0003677">
    <property type="term" value="F:DNA binding"/>
    <property type="evidence" value="ECO:0007669"/>
    <property type="project" value="InterPro"/>
</dbReference>
<organism evidence="2 3">
    <name type="scientific">Phakopsora pachyrhizi</name>
    <name type="common">Asian soybean rust disease fungus</name>
    <dbReference type="NCBI Taxonomy" id="170000"/>
    <lineage>
        <taxon>Eukaryota</taxon>
        <taxon>Fungi</taxon>
        <taxon>Dikarya</taxon>
        <taxon>Basidiomycota</taxon>
        <taxon>Pucciniomycotina</taxon>
        <taxon>Pucciniomycetes</taxon>
        <taxon>Pucciniales</taxon>
        <taxon>Phakopsoraceae</taxon>
        <taxon>Phakopsora</taxon>
    </lineage>
</organism>
<dbReference type="AlphaFoldDB" id="A0AAV0B4J6"/>
<evidence type="ECO:0000313" key="2">
    <source>
        <dbReference type="EMBL" id="CAH7677644.1"/>
    </source>
</evidence>
<reference evidence="2" key="1">
    <citation type="submission" date="2022-06" db="EMBL/GenBank/DDBJ databases">
        <authorList>
            <consortium name="SYNGENTA / RWTH Aachen University"/>
        </authorList>
    </citation>
    <scope>NUCLEOTIDE SEQUENCE</scope>
</reference>
<proteinExistence type="predicted"/>
<gene>
    <name evidence="2" type="ORF">PPACK8108_LOCUS12818</name>
</gene>
<dbReference type="EMBL" id="CALTRL010003132">
    <property type="protein sequence ID" value="CAH7677644.1"/>
    <property type="molecule type" value="Genomic_DNA"/>
</dbReference>
<accession>A0AAV0B4J6</accession>
<feature type="compositionally biased region" description="Basic and acidic residues" evidence="1">
    <location>
        <begin position="1"/>
        <end position="10"/>
    </location>
</feature>
<sequence>MAIEKEEVPKTKGSHSPPVQGKLDQIRSASIKGRNQRHILVDIPQESTLLKNLVGRLFELEHFPVFYPIPDEPFPHSDGDFPLCLTEVCPVTQSNLLKRNFEKKKKEERGRERLEVRSSELRGPLAQNVSQQFKFKTRLQRLNSMEASARANTNFMEQLYLFHKQQGNSAAVVTNGSNFRYQSSIINLKQINEMGGYDNDECLGKRKKTGHTSTKTLVKR</sequence>
<dbReference type="Proteomes" id="UP001153365">
    <property type="component" value="Unassembled WGS sequence"/>
</dbReference>
<keyword evidence="3" id="KW-1185">Reference proteome</keyword>
<evidence type="ECO:0000313" key="3">
    <source>
        <dbReference type="Proteomes" id="UP001153365"/>
    </source>
</evidence>
<feature type="region of interest" description="Disordered" evidence="1">
    <location>
        <begin position="1"/>
        <end position="21"/>
    </location>
</feature>
<comment type="caution">
    <text evidence="2">The sequence shown here is derived from an EMBL/GenBank/DDBJ whole genome shotgun (WGS) entry which is preliminary data.</text>
</comment>
<dbReference type="SUPFAM" id="SSF46774">
    <property type="entry name" value="ARID-like"/>
    <property type="match status" value="1"/>
</dbReference>
<dbReference type="Gene3D" id="1.10.150.60">
    <property type="entry name" value="ARID DNA-binding domain"/>
    <property type="match status" value="1"/>
</dbReference>
<name>A0AAV0B4J6_PHAPC</name>
<evidence type="ECO:0000256" key="1">
    <source>
        <dbReference type="SAM" id="MobiDB-lite"/>
    </source>
</evidence>
<protein>
    <submittedName>
        <fullName evidence="2">Uncharacterized protein</fullName>
    </submittedName>
</protein>
<dbReference type="InterPro" id="IPR036431">
    <property type="entry name" value="ARID_dom_sf"/>
</dbReference>